<dbReference type="Pfam" id="PF09866">
    <property type="entry name" value="DUF2093"/>
    <property type="match status" value="1"/>
</dbReference>
<proteinExistence type="predicted"/>
<evidence type="ECO:0008006" key="2">
    <source>
        <dbReference type="Google" id="ProtNLM"/>
    </source>
</evidence>
<dbReference type="AlphaFoldDB" id="A0A2A4Z2G5"/>
<dbReference type="InterPro" id="IPR018661">
    <property type="entry name" value="DUF2093"/>
</dbReference>
<dbReference type="EMBL" id="NVUS01000008">
    <property type="protein sequence ID" value="PCJ01314.1"/>
    <property type="molecule type" value="Genomic_DNA"/>
</dbReference>
<name>A0A2A4Z2G5_9PROT</name>
<gene>
    <name evidence="1" type="ORF">COB13_08130</name>
</gene>
<reference evidence="1" key="2">
    <citation type="journal article" date="2018" name="ISME J.">
        <title>A dynamic microbial community with high functional redundancy inhabits the cold, oxic subseafloor aquifer.</title>
        <authorList>
            <person name="Tully B.J."/>
            <person name="Wheat C.G."/>
            <person name="Glazer B.T."/>
            <person name="Huber J.A."/>
        </authorList>
    </citation>
    <scope>NUCLEOTIDE SEQUENCE</scope>
    <source>
        <strain evidence="1">NORP83</strain>
    </source>
</reference>
<organism evidence="1">
    <name type="scientific">OCS116 cluster bacterium</name>
    <dbReference type="NCBI Taxonomy" id="2030921"/>
    <lineage>
        <taxon>Bacteria</taxon>
        <taxon>Pseudomonadati</taxon>
        <taxon>Pseudomonadota</taxon>
        <taxon>Alphaproteobacteria</taxon>
        <taxon>OCS116 cluster</taxon>
    </lineage>
</organism>
<accession>A0A2A4Z2G5</accession>
<evidence type="ECO:0000313" key="1">
    <source>
        <dbReference type="EMBL" id="PCJ01314.1"/>
    </source>
</evidence>
<reference key="1">
    <citation type="submission" date="2017-08" db="EMBL/GenBank/DDBJ databases">
        <title>A dynamic microbial community with high functional redundancy inhabits the cold, oxic subseafloor aquifer.</title>
        <authorList>
            <person name="Tully B.J."/>
            <person name="Wheat C.G."/>
            <person name="Glazer B.T."/>
            <person name="Huber J.A."/>
        </authorList>
    </citation>
    <scope>NUCLEOTIDE SEQUENCE [LARGE SCALE GENOMIC DNA]</scope>
</reference>
<comment type="caution">
    <text evidence="1">The sequence shown here is derived from an EMBL/GenBank/DDBJ whole genome shotgun (WGS) entry which is preliminary data.</text>
</comment>
<protein>
    <recommendedName>
        <fullName evidence="2">DUF2093 domain-containing protein</fullName>
    </recommendedName>
</protein>
<sequence length="69" mass="7962">MFGLSDQKCAKLHYNTPDYIIVEPGDHVLCAVTNKQILLGELKYWNVERQEAYVDGAAMMQRELEFKKA</sequence>